<keyword evidence="3 10" id="KW-0479">Metal-binding</keyword>
<dbReference type="OrthoDB" id="9809485at2"/>
<dbReference type="EC" id="3.6.1.-" evidence="10"/>
<dbReference type="GO" id="GO:0019843">
    <property type="term" value="F:rRNA binding"/>
    <property type="evidence" value="ECO:0007669"/>
    <property type="project" value="UniProtKB-KW"/>
</dbReference>
<evidence type="ECO:0000256" key="5">
    <source>
        <dbReference type="ARBA" id="ARBA00022741"/>
    </source>
</evidence>
<sequence>MSSLLSQYGWNSHFEQHYTHFFNQGLEAGRVTAINGFNHTIITNNGPSAALLAGTLTNSKETWELPKVGDWVVFKPYDDQCIIIDVLPRQNAISRKLPGKSSQQQVIAANIDAALIIQGLDRDFNLQRLQRYLQQIYQCRIQPVIVLNKQDLVDDPEVYRQQVLALGYNCPVLLTNALDHQQLSDWTSHYLQPRKTFALLGSSGVGKSTLFNALSGTDIQKEGSVSTFNSKGKHTTTARHLVMLPNGSMLIDSPGMREFGLTIDEDEGVNFHHPQIEELSAKCRFRDCTHQQEPGCAVIAAVEEGTLSTTVYRNYLKLIREQYHYQASIMEKKRMEQQFGKLSKQINALRKKRKY</sequence>
<comment type="function">
    <text evidence="10">One of several proteins that assist in the late maturation steps of the functional core of the 30S ribosomal subunit. Helps release RbfA from mature subunits. May play a role in the assembly of ribosomal proteins into the subunit. Circularly permuted GTPase that catalyzes slow GTP hydrolysis, GTPase activity is stimulated by the 30S ribosomal subunit.</text>
</comment>
<dbReference type="Gene3D" id="1.10.40.50">
    <property type="entry name" value="Probable gtpase engc, domain 3"/>
    <property type="match status" value="1"/>
</dbReference>
<dbReference type="Proteomes" id="UP000240978">
    <property type="component" value="Unassembled WGS sequence"/>
</dbReference>
<dbReference type="HAMAP" id="MF_01820">
    <property type="entry name" value="GTPase_RsgA"/>
    <property type="match status" value="1"/>
</dbReference>
<gene>
    <name evidence="10" type="primary">rsgA</name>
    <name evidence="13" type="ORF">CLV42_119121</name>
</gene>
<keyword evidence="6 10" id="KW-0378">Hydrolase</keyword>
<dbReference type="PROSITE" id="PS50936">
    <property type="entry name" value="ENGC_GTPASE"/>
    <property type="match status" value="1"/>
</dbReference>
<dbReference type="Gene3D" id="3.40.50.300">
    <property type="entry name" value="P-loop containing nucleotide triphosphate hydrolases"/>
    <property type="match status" value="1"/>
</dbReference>
<dbReference type="GO" id="GO:0003924">
    <property type="term" value="F:GTPase activity"/>
    <property type="evidence" value="ECO:0007669"/>
    <property type="project" value="UniProtKB-UniRule"/>
</dbReference>
<dbReference type="InterPro" id="IPR010914">
    <property type="entry name" value="RsgA_GTPase_dom"/>
</dbReference>
<feature type="domain" description="CP-type G" evidence="12">
    <location>
        <begin position="101"/>
        <end position="259"/>
    </location>
</feature>
<feature type="domain" description="EngC GTPase" evidence="11">
    <location>
        <begin position="109"/>
        <end position="257"/>
    </location>
</feature>
<evidence type="ECO:0000259" key="11">
    <source>
        <dbReference type="PROSITE" id="PS50936"/>
    </source>
</evidence>
<comment type="similarity">
    <text evidence="10">Belongs to the TRAFAC class YlqF/YawG GTPase family. RsgA subfamily.</text>
</comment>
<dbReference type="Pfam" id="PF03193">
    <property type="entry name" value="RsgA_GTPase"/>
    <property type="match status" value="1"/>
</dbReference>
<evidence type="ECO:0000313" key="14">
    <source>
        <dbReference type="Proteomes" id="UP000240978"/>
    </source>
</evidence>
<evidence type="ECO:0000256" key="7">
    <source>
        <dbReference type="ARBA" id="ARBA00022833"/>
    </source>
</evidence>
<dbReference type="InterPro" id="IPR030378">
    <property type="entry name" value="G_CP_dom"/>
</dbReference>
<dbReference type="GO" id="GO:0042274">
    <property type="term" value="P:ribosomal small subunit biogenesis"/>
    <property type="evidence" value="ECO:0007669"/>
    <property type="project" value="UniProtKB-UniRule"/>
</dbReference>
<keyword evidence="9 10" id="KW-0342">GTP-binding</keyword>
<dbReference type="PROSITE" id="PS51721">
    <property type="entry name" value="G_CP"/>
    <property type="match status" value="1"/>
</dbReference>
<dbReference type="PANTHER" id="PTHR32120:SF10">
    <property type="entry name" value="SMALL RIBOSOMAL SUBUNIT BIOGENESIS GTPASE RSGA"/>
    <property type="match status" value="1"/>
</dbReference>
<comment type="subunit">
    <text evidence="10">Monomer. Associates with 30S ribosomal subunit, binds 16S rRNA.</text>
</comment>
<feature type="binding site" evidence="10">
    <location>
        <begin position="148"/>
        <end position="151"/>
    </location>
    <ligand>
        <name>GTP</name>
        <dbReference type="ChEBI" id="CHEBI:37565"/>
    </ligand>
</feature>
<protein>
    <recommendedName>
        <fullName evidence="10">Small ribosomal subunit biogenesis GTPase RsgA</fullName>
        <ecNumber evidence="10">3.6.1.-</ecNumber>
    </recommendedName>
</protein>
<feature type="binding site" evidence="10">
    <location>
        <begin position="201"/>
        <end position="209"/>
    </location>
    <ligand>
        <name>GTP</name>
        <dbReference type="ChEBI" id="CHEBI:37565"/>
    </ligand>
</feature>
<dbReference type="RefSeq" id="WP_106605661.1">
    <property type="nucleotide sequence ID" value="NZ_PYGK01000019.1"/>
</dbReference>
<evidence type="ECO:0000256" key="8">
    <source>
        <dbReference type="ARBA" id="ARBA00022884"/>
    </source>
</evidence>
<reference evidence="13 14" key="1">
    <citation type="submission" date="2018-03" db="EMBL/GenBank/DDBJ databases">
        <title>Genomic Encyclopedia of Archaeal and Bacterial Type Strains, Phase II (KMG-II): from individual species to whole genera.</title>
        <authorList>
            <person name="Goeker M."/>
        </authorList>
    </citation>
    <scope>NUCLEOTIDE SEQUENCE [LARGE SCALE GENOMIC DNA]</scope>
    <source>
        <strain evidence="13 14">DSM 18107</strain>
    </source>
</reference>
<evidence type="ECO:0000256" key="2">
    <source>
        <dbReference type="ARBA" id="ARBA00022517"/>
    </source>
</evidence>
<dbReference type="AlphaFoldDB" id="A0A2P8FN08"/>
<dbReference type="PANTHER" id="PTHR32120">
    <property type="entry name" value="SMALL RIBOSOMAL SUBUNIT BIOGENESIS GTPASE RSGA"/>
    <property type="match status" value="1"/>
</dbReference>
<comment type="subcellular location">
    <subcellularLocation>
        <location evidence="10">Cytoplasm</location>
    </subcellularLocation>
</comment>
<evidence type="ECO:0000256" key="4">
    <source>
        <dbReference type="ARBA" id="ARBA00022730"/>
    </source>
</evidence>
<evidence type="ECO:0000256" key="9">
    <source>
        <dbReference type="ARBA" id="ARBA00023134"/>
    </source>
</evidence>
<feature type="binding site" evidence="10">
    <location>
        <position position="283"/>
    </location>
    <ligand>
        <name>Zn(2+)</name>
        <dbReference type="ChEBI" id="CHEBI:29105"/>
    </ligand>
</feature>
<dbReference type="CDD" id="cd01854">
    <property type="entry name" value="YjeQ_EngC"/>
    <property type="match status" value="1"/>
</dbReference>
<feature type="binding site" evidence="10">
    <location>
        <position position="290"/>
    </location>
    <ligand>
        <name>Zn(2+)</name>
        <dbReference type="ChEBI" id="CHEBI:29105"/>
    </ligand>
</feature>
<organism evidence="13 14">
    <name type="scientific">Chitinophaga ginsengisoli</name>
    <dbReference type="NCBI Taxonomy" id="363837"/>
    <lineage>
        <taxon>Bacteria</taxon>
        <taxon>Pseudomonadati</taxon>
        <taxon>Bacteroidota</taxon>
        <taxon>Chitinophagia</taxon>
        <taxon>Chitinophagales</taxon>
        <taxon>Chitinophagaceae</taxon>
        <taxon>Chitinophaga</taxon>
    </lineage>
</organism>
<name>A0A2P8FN08_9BACT</name>
<accession>A0A2P8FN08</accession>
<dbReference type="GO" id="GO:0005737">
    <property type="term" value="C:cytoplasm"/>
    <property type="evidence" value="ECO:0007669"/>
    <property type="project" value="UniProtKB-SubCell"/>
</dbReference>
<keyword evidence="1 10" id="KW-0963">Cytoplasm</keyword>
<dbReference type="GO" id="GO:0046872">
    <property type="term" value="F:metal ion binding"/>
    <property type="evidence" value="ECO:0007669"/>
    <property type="project" value="UniProtKB-KW"/>
</dbReference>
<dbReference type="InterPro" id="IPR004881">
    <property type="entry name" value="Ribosome_biogen_GTPase_RsgA"/>
</dbReference>
<dbReference type="InterPro" id="IPR027417">
    <property type="entry name" value="P-loop_NTPase"/>
</dbReference>
<proteinExistence type="inferred from homology"/>
<keyword evidence="14" id="KW-1185">Reference proteome</keyword>
<keyword evidence="5 10" id="KW-0547">Nucleotide-binding</keyword>
<dbReference type="NCBIfam" id="TIGR00157">
    <property type="entry name" value="ribosome small subunit-dependent GTPase A"/>
    <property type="match status" value="1"/>
</dbReference>
<evidence type="ECO:0000313" key="13">
    <source>
        <dbReference type="EMBL" id="PSL23101.1"/>
    </source>
</evidence>
<comment type="caution">
    <text evidence="13">The sequence shown here is derived from an EMBL/GenBank/DDBJ whole genome shotgun (WGS) entry which is preliminary data.</text>
</comment>
<keyword evidence="8 10" id="KW-0694">RNA-binding</keyword>
<evidence type="ECO:0000256" key="1">
    <source>
        <dbReference type="ARBA" id="ARBA00022490"/>
    </source>
</evidence>
<feature type="binding site" evidence="10">
    <location>
        <position position="296"/>
    </location>
    <ligand>
        <name>Zn(2+)</name>
        <dbReference type="ChEBI" id="CHEBI:29105"/>
    </ligand>
</feature>
<keyword evidence="7 10" id="KW-0862">Zinc</keyword>
<evidence type="ECO:0000259" key="12">
    <source>
        <dbReference type="PROSITE" id="PS51721"/>
    </source>
</evidence>
<dbReference type="GO" id="GO:0005525">
    <property type="term" value="F:GTP binding"/>
    <property type="evidence" value="ECO:0007669"/>
    <property type="project" value="UniProtKB-UniRule"/>
</dbReference>
<evidence type="ECO:0000256" key="10">
    <source>
        <dbReference type="HAMAP-Rule" id="MF_01820"/>
    </source>
</evidence>
<keyword evidence="2 10" id="KW-0690">Ribosome biogenesis</keyword>
<comment type="cofactor">
    <cofactor evidence="10">
        <name>Zn(2+)</name>
        <dbReference type="ChEBI" id="CHEBI:29105"/>
    </cofactor>
    <text evidence="10">Binds 1 zinc ion per subunit.</text>
</comment>
<feature type="binding site" evidence="10">
    <location>
        <position position="288"/>
    </location>
    <ligand>
        <name>Zn(2+)</name>
        <dbReference type="ChEBI" id="CHEBI:29105"/>
    </ligand>
</feature>
<evidence type="ECO:0000256" key="6">
    <source>
        <dbReference type="ARBA" id="ARBA00022801"/>
    </source>
</evidence>
<dbReference type="EMBL" id="PYGK01000019">
    <property type="protein sequence ID" value="PSL23101.1"/>
    <property type="molecule type" value="Genomic_DNA"/>
</dbReference>
<dbReference type="SUPFAM" id="SSF52540">
    <property type="entry name" value="P-loop containing nucleoside triphosphate hydrolases"/>
    <property type="match status" value="1"/>
</dbReference>
<keyword evidence="4 10" id="KW-0699">rRNA-binding</keyword>
<evidence type="ECO:0000256" key="3">
    <source>
        <dbReference type="ARBA" id="ARBA00022723"/>
    </source>
</evidence>